<keyword evidence="8" id="KW-0675">Receptor</keyword>
<keyword evidence="4" id="KW-0812">Transmembrane</keyword>
<dbReference type="AlphaFoldDB" id="A0A653C0H2"/>
<comment type="subcellular location">
    <subcellularLocation>
        <location evidence="1">Cell membrane</location>
        <topology evidence="1">Multi-pass membrane protein</topology>
    </subcellularLocation>
</comment>
<evidence type="ECO:0000256" key="8">
    <source>
        <dbReference type="ARBA" id="ARBA00023170"/>
    </source>
</evidence>
<keyword evidence="11" id="KW-1185">Reference proteome</keyword>
<reference evidence="10 11" key="1">
    <citation type="submission" date="2019-01" db="EMBL/GenBank/DDBJ databases">
        <authorList>
            <person name="Sayadi A."/>
        </authorList>
    </citation>
    <scope>NUCLEOTIDE SEQUENCE [LARGE SCALE GENOMIC DNA]</scope>
</reference>
<dbReference type="GO" id="GO:0005886">
    <property type="term" value="C:plasma membrane"/>
    <property type="evidence" value="ECO:0007669"/>
    <property type="project" value="UniProtKB-SubCell"/>
</dbReference>
<evidence type="ECO:0008006" key="12">
    <source>
        <dbReference type="Google" id="ProtNLM"/>
    </source>
</evidence>
<keyword evidence="3" id="KW-0716">Sensory transduction</keyword>
<evidence type="ECO:0000256" key="7">
    <source>
        <dbReference type="ARBA" id="ARBA00023136"/>
    </source>
</evidence>
<dbReference type="GO" id="GO:0004984">
    <property type="term" value="F:olfactory receptor activity"/>
    <property type="evidence" value="ECO:0007669"/>
    <property type="project" value="InterPro"/>
</dbReference>
<dbReference type="PANTHER" id="PTHR21137:SF35">
    <property type="entry name" value="ODORANT RECEPTOR 19A-RELATED"/>
    <property type="match status" value="1"/>
</dbReference>
<dbReference type="InterPro" id="IPR004117">
    <property type="entry name" value="7tm6_olfct_rcpt"/>
</dbReference>
<dbReference type="PANTHER" id="PTHR21137">
    <property type="entry name" value="ODORANT RECEPTOR"/>
    <property type="match status" value="1"/>
</dbReference>
<evidence type="ECO:0000256" key="2">
    <source>
        <dbReference type="ARBA" id="ARBA00022475"/>
    </source>
</evidence>
<protein>
    <recommendedName>
        <fullName evidence="12">Odorant receptor</fullName>
    </recommendedName>
</protein>
<dbReference type="GO" id="GO:0005549">
    <property type="term" value="F:odorant binding"/>
    <property type="evidence" value="ECO:0007669"/>
    <property type="project" value="InterPro"/>
</dbReference>
<accession>A0A653C0H2</accession>
<evidence type="ECO:0000256" key="9">
    <source>
        <dbReference type="ARBA" id="ARBA00023224"/>
    </source>
</evidence>
<evidence type="ECO:0000256" key="4">
    <source>
        <dbReference type="ARBA" id="ARBA00022692"/>
    </source>
</evidence>
<sequence>MDSKTIKMTAMNLKTKFRKCNGHHNFLLRDNLVDFMRLVTYTLLMYVELFVCFCYPSQELFDEANQLSISLYCNTNWYNHPSCYRNILILLGKSQRRVIFTACGLLDLDLQTGMSAIQSMISYSMFLRKVTGMDE</sequence>
<evidence type="ECO:0000256" key="5">
    <source>
        <dbReference type="ARBA" id="ARBA00022725"/>
    </source>
</evidence>
<organism evidence="10 11">
    <name type="scientific">Callosobruchus maculatus</name>
    <name type="common">Southern cowpea weevil</name>
    <name type="synonym">Pulse bruchid</name>
    <dbReference type="NCBI Taxonomy" id="64391"/>
    <lineage>
        <taxon>Eukaryota</taxon>
        <taxon>Metazoa</taxon>
        <taxon>Ecdysozoa</taxon>
        <taxon>Arthropoda</taxon>
        <taxon>Hexapoda</taxon>
        <taxon>Insecta</taxon>
        <taxon>Pterygota</taxon>
        <taxon>Neoptera</taxon>
        <taxon>Endopterygota</taxon>
        <taxon>Coleoptera</taxon>
        <taxon>Polyphaga</taxon>
        <taxon>Cucujiformia</taxon>
        <taxon>Chrysomeloidea</taxon>
        <taxon>Chrysomelidae</taxon>
        <taxon>Bruchinae</taxon>
        <taxon>Bruchini</taxon>
        <taxon>Callosobruchus</taxon>
    </lineage>
</organism>
<keyword evidence="5" id="KW-0552">Olfaction</keyword>
<keyword evidence="2" id="KW-1003">Cell membrane</keyword>
<gene>
    <name evidence="10" type="ORF">CALMAC_LOCUS5213</name>
</gene>
<evidence type="ECO:0000256" key="6">
    <source>
        <dbReference type="ARBA" id="ARBA00022989"/>
    </source>
</evidence>
<dbReference type="Proteomes" id="UP000410492">
    <property type="component" value="Unassembled WGS sequence"/>
</dbReference>
<proteinExistence type="predicted"/>
<evidence type="ECO:0000256" key="3">
    <source>
        <dbReference type="ARBA" id="ARBA00022606"/>
    </source>
</evidence>
<keyword evidence="6" id="KW-1133">Transmembrane helix</keyword>
<keyword evidence="9" id="KW-0807">Transducer</keyword>
<dbReference type="Pfam" id="PF02949">
    <property type="entry name" value="7tm_6"/>
    <property type="match status" value="1"/>
</dbReference>
<name>A0A653C0H2_CALMS</name>
<evidence type="ECO:0000313" key="10">
    <source>
        <dbReference type="EMBL" id="VEN41374.1"/>
    </source>
</evidence>
<dbReference type="EMBL" id="CAACVG010006741">
    <property type="protein sequence ID" value="VEN41374.1"/>
    <property type="molecule type" value="Genomic_DNA"/>
</dbReference>
<dbReference type="GO" id="GO:0007165">
    <property type="term" value="P:signal transduction"/>
    <property type="evidence" value="ECO:0007669"/>
    <property type="project" value="UniProtKB-KW"/>
</dbReference>
<dbReference type="OrthoDB" id="6614360at2759"/>
<evidence type="ECO:0000256" key="1">
    <source>
        <dbReference type="ARBA" id="ARBA00004651"/>
    </source>
</evidence>
<keyword evidence="7" id="KW-0472">Membrane</keyword>
<evidence type="ECO:0000313" key="11">
    <source>
        <dbReference type="Proteomes" id="UP000410492"/>
    </source>
</evidence>